<dbReference type="CDD" id="cd06223">
    <property type="entry name" value="PRTases_typeI"/>
    <property type="match status" value="1"/>
</dbReference>
<dbReference type="SMART" id="SM01400">
    <property type="entry name" value="Pribosyltran_N"/>
    <property type="match status" value="1"/>
</dbReference>
<sequence length="279" mass="30760">MKVLNLSTGFKPFNSSLEEIESKSFLFSGGEVHIKLQDRADEVLVSARLNDSNDVMKLLLAVDALRRNGSKTITAFIPYLPYARQDRVMVGGEPLSIKVMCNLINSCNFEKVYVFDVHSEVSLALLDNCELISNYSLAKQVLSNHSDYLLVSPDAGALKKIYKLAEALSYTNDIVLCNKVRDVSNGKIKQITVDQDDLGGKDCFIIDDICDGGATFVGVAKELKKRNAGKVSLIVSHGIMSHGETELIDWIDHIYTTDSIKNDSSALISRIPLADLIEL</sequence>
<dbReference type="InterPro" id="IPR029057">
    <property type="entry name" value="PRTase-like"/>
</dbReference>
<dbReference type="GO" id="GO:0002189">
    <property type="term" value="C:ribose phosphate diphosphokinase complex"/>
    <property type="evidence" value="ECO:0007669"/>
    <property type="project" value="TreeGrafter"/>
</dbReference>
<dbReference type="Pfam" id="PF13793">
    <property type="entry name" value="Pribosyltran_N"/>
    <property type="match status" value="1"/>
</dbReference>
<name>A0A1D7QKI5_9SPHI</name>
<dbReference type="OrthoDB" id="643885at2"/>
<dbReference type="GO" id="GO:0004749">
    <property type="term" value="F:ribose phosphate diphosphokinase activity"/>
    <property type="evidence" value="ECO:0007669"/>
    <property type="project" value="TreeGrafter"/>
</dbReference>
<dbReference type="PANTHER" id="PTHR10210">
    <property type="entry name" value="RIBOSE-PHOSPHATE DIPHOSPHOKINASE FAMILY MEMBER"/>
    <property type="match status" value="1"/>
</dbReference>
<dbReference type="KEGG" id="psty:BFS30_19590"/>
<dbReference type="RefSeq" id="WP_069380840.1">
    <property type="nucleotide sequence ID" value="NZ_CP017141.1"/>
</dbReference>
<dbReference type="Gene3D" id="3.40.50.2020">
    <property type="match status" value="2"/>
</dbReference>
<dbReference type="NCBIfam" id="TIGR01251">
    <property type="entry name" value="ribP_PPkin"/>
    <property type="match status" value="1"/>
</dbReference>
<dbReference type="PANTHER" id="PTHR10210:SF41">
    <property type="entry name" value="RIBOSE-PHOSPHATE PYROPHOSPHOKINASE 1, CHLOROPLASTIC"/>
    <property type="match status" value="1"/>
</dbReference>
<dbReference type="GO" id="GO:0005737">
    <property type="term" value="C:cytoplasm"/>
    <property type="evidence" value="ECO:0007669"/>
    <property type="project" value="TreeGrafter"/>
</dbReference>
<dbReference type="GO" id="GO:0000287">
    <property type="term" value="F:magnesium ion binding"/>
    <property type="evidence" value="ECO:0007669"/>
    <property type="project" value="InterPro"/>
</dbReference>
<evidence type="ECO:0000256" key="1">
    <source>
        <dbReference type="ARBA" id="ARBA00022727"/>
    </source>
</evidence>
<keyword evidence="1 2" id="KW-0545">Nucleotide biosynthesis</keyword>
<dbReference type="InterPro" id="IPR005946">
    <property type="entry name" value="Rib-P_diPkinase"/>
</dbReference>
<dbReference type="InterPro" id="IPR029099">
    <property type="entry name" value="Pribosyltran_N"/>
</dbReference>
<feature type="domain" description="Phosphoribosyltransferase" evidence="3">
    <location>
        <begin position="137"/>
        <end position="258"/>
    </location>
</feature>
<organism evidence="5 6">
    <name type="scientific">Pedobacter steynii</name>
    <dbReference type="NCBI Taxonomy" id="430522"/>
    <lineage>
        <taxon>Bacteria</taxon>
        <taxon>Pseudomonadati</taxon>
        <taxon>Bacteroidota</taxon>
        <taxon>Sphingobacteriia</taxon>
        <taxon>Sphingobacteriales</taxon>
        <taxon>Sphingobacteriaceae</taxon>
        <taxon>Pedobacter</taxon>
    </lineage>
</organism>
<dbReference type="EMBL" id="CP017141">
    <property type="protein sequence ID" value="AOM79177.1"/>
    <property type="molecule type" value="Genomic_DNA"/>
</dbReference>
<accession>A0A1D7QKI5</accession>
<evidence type="ECO:0000313" key="6">
    <source>
        <dbReference type="Proteomes" id="UP000094313"/>
    </source>
</evidence>
<dbReference type="SUPFAM" id="SSF53271">
    <property type="entry name" value="PRTase-like"/>
    <property type="match status" value="1"/>
</dbReference>
<evidence type="ECO:0000259" key="4">
    <source>
        <dbReference type="Pfam" id="PF13793"/>
    </source>
</evidence>
<protein>
    <submittedName>
        <fullName evidence="5">Uncharacterized protein</fullName>
    </submittedName>
</protein>
<dbReference type="GO" id="GO:0006015">
    <property type="term" value="P:5-phosphoribose 1-diphosphate biosynthetic process"/>
    <property type="evidence" value="ECO:0007669"/>
    <property type="project" value="TreeGrafter"/>
</dbReference>
<keyword evidence="6" id="KW-1185">Reference proteome</keyword>
<reference evidence="5 6" key="1">
    <citation type="submission" date="2016-08" db="EMBL/GenBank/DDBJ databases">
        <authorList>
            <person name="Seilhamer J.J."/>
        </authorList>
    </citation>
    <scope>NUCLEOTIDE SEQUENCE [LARGE SCALE GENOMIC DNA]</scope>
    <source>
        <strain evidence="5 6">DX4</strain>
    </source>
</reference>
<gene>
    <name evidence="5" type="ORF">BFS30_19590</name>
</gene>
<evidence type="ECO:0000259" key="3">
    <source>
        <dbReference type="Pfam" id="PF00156"/>
    </source>
</evidence>
<dbReference type="Pfam" id="PF00156">
    <property type="entry name" value="Pribosyltran"/>
    <property type="match status" value="1"/>
</dbReference>
<dbReference type="GO" id="GO:0006164">
    <property type="term" value="P:purine nucleotide biosynthetic process"/>
    <property type="evidence" value="ECO:0007669"/>
    <property type="project" value="TreeGrafter"/>
</dbReference>
<proteinExistence type="inferred from homology"/>
<dbReference type="Proteomes" id="UP000094313">
    <property type="component" value="Chromosome"/>
</dbReference>
<feature type="domain" description="Ribose-phosphate pyrophosphokinase N-terminal" evidence="4">
    <location>
        <begin position="25"/>
        <end position="106"/>
    </location>
</feature>
<evidence type="ECO:0000313" key="5">
    <source>
        <dbReference type="EMBL" id="AOM79177.1"/>
    </source>
</evidence>
<comment type="similarity">
    <text evidence="2">Belongs to the ribose-phosphate pyrophosphokinase family.</text>
</comment>
<dbReference type="InterPro" id="IPR000836">
    <property type="entry name" value="PRTase_dom"/>
</dbReference>
<evidence type="ECO:0000256" key="2">
    <source>
        <dbReference type="RuleBase" id="RU004324"/>
    </source>
</evidence>
<dbReference type="AlphaFoldDB" id="A0A1D7QKI5"/>